<keyword evidence="13" id="KW-1185">Reference proteome</keyword>
<accession>A0A1Y1Y7I7</accession>
<evidence type="ECO:0000256" key="6">
    <source>
        <dbReference type="ARBA" id="ARBA00022763"/>
    </source>
</evidence>
<keyword evidence="9" id="KW-0234">DNA repair</keyword>
<dbReference type="GO" id="GO:0070260">
    <property type="term" value="F:5'-tyrosyl-DNA phosphodiesterase activity"/>
    <property type="evidence" value="ECO:0007669"/>
    <property type="project" value="TreeGrafter"/>
</dbReference>
<dbReference type="GO" id="GO:0005737">
    <property type="term" value="C:cytoplasm"/>
    <property type="evidence" value="ECO:0007669"/>
    <property type="project" value="TreeGrafter"/>
</dbReference>
<comment type="caution">
    <text evidence="12">The sequence shown here is derived from an EMBL/GenBank/DDBJ whole genome shotgun (WGS) entry which is preliminary data.</text>
</comment>
<dbReference type="GO" id="GO:0046872">
    <property type="term" value="F:metal ion binding"/>
    <property type="evidence" value="ECO:0007669"/>
    <property type="project" value="UniProtKB-KW"/>
</dbReference>
<proteinExistence type="predicted"/>
<evidence type="ECO:0000256" key="2">
    <source>
        <dbReference type="ARBA" id="ARBA00001946"/>
    </source>
</evidence>
<evidence type="ECO:0000256" key="4">
    <source>
        <dbReference type="ARBA" id="ARBA00022722"/>
    </source>
</evidence>
<dbReference type="PANTHER" id="PTHR15822:SF4">
    <property type="entry name" value="TYROSYL-DNA PHOSPHODIESTERASE 2"/>
    <property type="match status" value="1"/>
</dbReference>
<dbReference type="AlphaFoldDB" id="A0A1Y1Y7I7"/>
<keyword evidence="5" id="KW-0479">Metal-binding</keyword>
<keyword evidence="4" id="KW-0540">Nuclease</keyword>
<evidence type="ECO:0000313" key="12">
    <source>
        <dbReference type="EMBL" id="ORX93865.1"/>
    </source>
</evidence>
<dbReference type="Pfam" id="PF03372">
    <property type="entry name" value="Exo_endo_phos"/>
    <property type="match status" value="1"/>
</dbReference>
<keyword evidence="12" id="KW-0255">Endonuclease</keyword>
<dbReference type="GO" id="GO:0004527">
    <property type="term" value="F:exonuclease activity"/>
    <property type="evidence" value="ECO:0007669"/>
    <property type="project" value="UniProtKB-KW"/>
</dbReference>
<evidence type="ECO:0000256" key="10">
    <source>
        <dbReference type="ARBA" id="ARBA00023242"/>
    </source>
</evidence>
<dbReference type="GO" id="GO:0004519">
    <property type="term" value="F:endonuclease activity"/>
    <property type="evidence" value="ECO:0007669"/>
    <property type="project" value="UniProtKB-KW"/>
</dbReference>
<evidence type="ECO:0000256" key="1">
    <source>
        <dbReference type="ARBA" id="ARBA00001936"/>
    </source>
</evidence>
<dbReference type="OrthoDB" id="9975959at2759"/>
<evidence type="ECO:0000256" key="5">
    <source>
        <dbReference type="ARBA" id="ARBA00022723"/>
    </source>
</evidence>
<keyword evidence="6" id="KW-0227">DNA damage</keyword>
<comment type="cofactor">
    <cofactor evidence="1">
        <name>Mn(2+)</name>
        <dbReference type="ChEBI" id="CHEBI:29035"/>
    </cofactor>
</comment>
<protein>
    <submittedName>
        <fullName evidence="12">Endonuclease/exonuclease/phosphatase</fullName>
    </submittedName>
</protein>
<reference evidence="12 13" key="1">
    <citation type="submission" date="2016-07" db="EMBL/GenBank/DDBJ databases">
        <title>Pervasive Adenine N6-methylation of Active Genes in Fungi.</title>
        <authorList>
            <consortium name="DOE Joint Genome Institute"/>
            <person name="Mondo S.J."/>
            <person name="Dannebaum R.O."/>
            <person name="Kuo R.C."/>
            <person name="Labutti K."/>
            <person name="Haridas S."/>
            <person name="Kuo A."/>
            <person name="Salamov A."/>
            <person name="Ahrendt S.R."/>
            <person name="Lipzen A."/>
            <person name="Sullivan W."/>
            <person name="Andreopoulos W.B."/>
            <person name="Clum A."/>
            <person name="Lindquist E."/>
            <person name="Daum C."/>
            <person name="Ramamoorthy G.K."/>
            <person name="Gryganskyi A."/>
            <person name="Culley D."/>
            <person name="Magnuson J.K."/>
            <person name="James T.Y."/>
            <person name="O'Malley M.A."/>
            <person name="Stajich J.E."/>
            <person name="Spatafora J.W."/>
            <person name="Visel A."/>
            <person name="Grigoriev I.V."/>
        </authorList>
    </citation>
    <scope>NUCLEOTIDE SEQUENCE [LARGE SCALE GENOMIC DNA]</scope>
    <source>
        <strain evidence="12 13">CBS 115471</strain>
    </source>
</reference>
<dbReference type="PANTHER" id="PTHR15822">
    <property type="entry name" value="TRAF AND TNF RECEPTOR-ASSOCIATED PROTEIN"/>
    <property type="match status" value="1"/>
</dbReference>
<gene>
    <name evidence="12" type="ORF">BCR34DRAFT_646304</name>
</gene>
<feature type="domain" description="Endonuclease/exonuclease/phosphatase" evidence="11">
    <location>
        <begin position="51"/>
        <end position="302"/>
    </location>
</feature>
<keyword evidence="8" id="KW-0460">Magnesium</keyword>
<dbReference type="CDD" id="cd09080">
    <property type="entry name" value="TDP2"/>
    <property type="match status" value="1"/>
</dbReference>
<dbReference type="InterPro" id="IPR005135">
    <property type="entry name" value="Endo/exonuclease/phosphatase"/>
</dbReference>
<dbReference type="GO" id="GO:0006302">
    <property type="term" value="P:double-strand break repair"/>
    <property type="evidence" value="ECO:0007669"/>
    <property type="project" value="TreeGrafter"/>
</dbReference>
<comment type="subcellular location">
    <subcellularLocation>
        <location evidence="3">Nucleus</location>
        <location evidence="3">PML body</location>
    </subcellularLocation>
</comment>
<dbReference type="InterPro" id="IPR036691">
    <property type="entry name" value="Endo/exonu/phosph_ase_sf"/>
</dbReference>
<evidence type="ECO:0000256" key="3">
    <source>
        <dbReference type="ARBA" id="ARBA00004322"/>
    </source>
</evidence>
<comment type="cofactor">
    <cofactor evidence="2">
        <name>Mg(2+)</name>
        <dbReference type="ChEBI" id="CHEBI:18420"/>
    </cofactor>
</comment>
<dbReference type="Gene3D" id="3.60.10.10">
    <property type="entry name" value="Endonuclease/exonuclease/phosphatase"/>
    <property type="match status" value="1"/>
</dbReference>
<sequence>MISKSMLESLLKKQLTHMPKPQPFYTFYEDDWQCGPDPTTPSSLFSTLHLLTWNIDFMAKMPRERMASAITHLSSIVEKIPNSSRIVIFLQEMQQANDLRQLAETAWIRDRFCMTDLGFENWGARYGTVTLVDRRLNIVEVSRLKFISEYERDALFVDVEMPGGEGELLRLCNVHLDSMSGEVRPIQWKAAAQWLQKEDERVVASILAGDCNATRPRDRTEPMENGFKDAYLELGGVDGDEGGATWGFQSPSGASRGVSRLDKVVYWGDVKVTHLERIGVGVEVEDEEAKEQLGDWPFVTDHYGLMAEFEVGEWVCAESRGMW</sequence>
<dbReference type="InterPro" id="IPR051547">
    <property type="entry name" value="TDP2-like"/>
</dbReference>
<evidence type="ECO:0000256" key="8">
    <source>
        <dbReference type="ARBA" id="ARBA00022842"/>
    </source>
</evidence>
<name>A0A1Y1Y7I7_9PLEO</name>
<evidence type="ECO:0000259" key="11">
    <source>
        <dbReference type="Pfam" id="PF03372"/>
    </source>
</evidence>
<evidence type="ECO:0000256" key="7">
    <source>
        <dbReference type="ARBA" id="ARBA00022801"/>
    </source>
</evidence>
<evidence type="ECO:0000256" key="9">
    <source>
        <dbReference type="ARBA" id="ARBA00023204"/>
    </source>
</evidence>
<keyword evidence="7" id="KW-0378">Hydrolase</keyword>
<keyword evidence="12" id="KW-0269">Exonuclease</keyword>
<dbReference type="EMBL" id="MCFA01000325">
    <property type="protein sequence ID" value="ORX93865.1"/>
    <property type="molecule type" value="Genomic_DNA"/>
</dbReference>
<keyword evidence="10" id="KW-0539">Nucleus</keyword>
<dbReference type="GO" id="GO:0003697">
    <property type="term" value="F:single-stranded DNA binding"/>
    <property type="evidence" value="ECO:0007669"/>
    <property type="project" value="TreeGrafter"/>
</dbReference>
<dbReference type="SUPFAM" id="SSF56219">
    <property type="entry name" value="DNase I-like"/>
    <property type="match status" value="1"/>
</dbReference>
<dbReference type="STRING" id="1231657.A0A1Y1Y7I7"/>
<organism evidence="12 13">
    <name type="scientific">Clohesyomyces aquaticus</name>
    <dbReference type="NCBI Taxonomy" id="1231657"/>
    <lineage>
        <taxon>Eukaryota</taxon>
        <taxon>Fungi</taxon>
        <taxon>Dikarya</taxon>
        <taxon>Ascomycota</taxon>
        <taxon>Pezizomycotina</taxon>
        <taxon>Dothideomycetes</taxon>
        <taxon>Pleosporomycetidae</taxon>
        <taxon>Pleosporales</taxon>
        <taxon>Lindgomycetaceae</taxon>
        <taxon>Clohesyomyces</taxon>
    </lineage>
</organism>
<dbReference type="Proteomes" id="UP000193144">
    <property type="component" value="Unassembled WGS sequence"/>
</dbReference>
<evidence type="ECO:0000313" key="13">
    <source>
        <dbReference type="Proteomes" id="UP000193144"/>
    </source>
</evidence>